<reference evidence="2" key="1">
    <citation type="submission" date="2015-10" db="EMBL/GenBank/DDBJ databases">
        <authorList>
            <person name="Gilbert D.G."/>
        </authorList>
    </citation>
    <scope>NUCLEOTIDE SEQUENCE</scope>
</reference>
<dbReference type="PANTHER" id="PTHR31435">
    <property type="entry name" value="PROTEIN NATD1"/>
    <property type="match status" value="1"/>
</dbReference>
<protein>
    <recommendedName>
        <fullName evidence="1">N-acetyltransferase domain-containing protein</fullName>
    </recommendedName>
</protein>
<dbReference type="AlphaFoldDB" id="A0A160TLS5"/>
<accession>A0A160TLS5</accession>
<organism evidence="2">
    <name type="scientific">hydrothermal vent metagenome</name>
    <dbReference type="NCBI Taxonomy" id="652676"/>
    <lineage>
        <taxon>unclassified sequences</taxon>
        <taxon>metagenomes</taxon>
        <taxon>ecological metagenomes</taxon>
    </lineage>
</organism>
<evidence type="ECO:0000313" key="2">
    <source>
        <dbReference type="EMBL" id="CUS46145.1"/>
    </source>
</evidence>
<sequence length="95" mass="10635">MTEDVRDNTAAHRFELVVDRHLSFSDYTLDGNVITFTHTIVPPALEGHGVASRLISGALAQVRARGLKVRPVCKFVKAYIERHPEWQDLLAEPLA</sequence>
<feature type="domain" description="N-acetyltransferase" evidence="1">
    <location>
        <begin position="6"/>
        <end position="91"/>
    </location>
</feature>
<dbReference type="Gene3D" id="3.40.630.30">
    <property type="match status" value="1"/>
</dbReference>
<gene>
    <name evidence="2" type="ORF">MGWOODY_Smn787</name>
</gene>
<dbReference type="PROSITE" id="PS51729">
    <property type="entry name" value="GNAT_YJDJ"/>
    <property type="match status" value="1"/>
</dbReference>
<dbReference type="InterPro" id="IPR045057">
    <property type="entry name" value="Gcn5-rel_NAT"/>
</dbReference>
<dbReference type="SUPFAM" id="SSF55729">
    <property type="entry name" value="Acyl-CoA N-acyltransferases (Nat)"/>
    <property type="match status" value="1"/>
</dbReference>
<name>A0A160TLS5_9ZZZZ</name>
<dbReference type="InterPro" id="IPR016181">
    <property type="entry name" value="Acyl_CoA_acyltransferase"/>
</dbReference>
<dbReference type="Pfam" id="PF14542">
    <property type="entry name" value="Acetyltransf_CG"/>
    <property type="match status" value="1"/>
</dbReference>
<dbReference type="PANTHER" id="PTHR31435:SF10">
    <property type="entry name" value="BSR4717 PROTEIN"/>
    <property type="match status" value="1"/>
</dbReference>
<dbReference type="EMBL" id="CZQE01000343">
    <property type="protein sequence ID" value="CUS46145.1"/>
    <property type="molecule type" value="Genomic_DNA"/>
</dbReference>
<evidence type="ECO:0000259" key="1">
    <source>
        <dbReference type="PROSITE" id="PS51729"/>
    </source>
</evidence>
<dbReference type="InterPro" id="IPR031165">
    <property type="entry name" value="GNAT_YJDJ"/>
</dbReference>
<proteinExistence type="predicted"/>